<dbReference type="Proteomes" id="UP000006727">
    <property type="component" value="Chromosome 13"/>
</dbReference>
<protein>
    <submittedName>
        <fullName evidence="2 3">Uncharacterized protein</fullName>
    </submittedName>
</protein>
<evidence type="ECO:0000313" key="3">
    <source>
        <dbReference type="EnsemblPlants" id="Pp3c13_4460V3.1"/>
    </source>
</evidence>
<evidence type="ECO:0000313" key="4">
    <source>
        <dbReference type="Proteomes" id="UP000006727"/>
    </source>
</evidence>
<proteinExistence type="predicted"/>
<dbReference type="AlphaFoldDB" id="A0A2K1JKP9"/>
<feature type="region of interest" description="Disordered" evidence="1">
    <location>
        <begin position="516"/>
        <end position="540"/>
    </location>
</feature>
<name>A0A2K1JKP9_PHYPA</name>
<dbReference type="EMBL" id="ABEU02000013">
    <property type="protein sequence ID" value="PNR42142.1"/>
    <property type="molecule type" value="Genomic_DNA"/>
</dbReference>
<reference evidence="2 4" key="1">
    <citation type="journal article" date="2008" name="Science">
        <title>The Physcomitrella genome reveals evolutionary insights into the conquest of land by plants.</title>
        <authorList>
            <person name="Rensing S."/>
            <person name="Lang D."/>
            <person name="Zimmer A."/>
            <person name="Terry A."/>
            <person name="Salamov A."/>
            <person name="Shapiro H."/>
            <person name="Nishiyama T."/>
            <person name="Perroud P.-F."/>
            <person name="Lindquist E."/>
            <person name="Kamisugi Y."/>
            <person name="Tanahashi T."/>
            <person name="Sakakibara K."/>
            <person name="Fujita T."/>
            <person name="Oishi K."/>
            <person name="Shin-I T."/>
            <person name="Kuroki Y."/>
            <person name="Toyoda A."/>
            <person name="Suzuki Y."/>
            <person name="Hashimoto A."/>
            <person name="Yamaguchi K."/>
            <person name="Sugano A."/>
            <person name="Kohara Y."/>
            <person name="Fujiyama A."/>
            <person name="Anterola A."/>
            <person name="Aoki S."/>
            <person name="Ashton N."/>
            <person name="Barbazuk W.B."/>
            <person name="Barker E."/>
            <person name="Bennetzen J."/>
            <person name="Bezanilla M."/>
            <person name="Blankenship R."/>
            <person name="Cho S.H."/>
            <person name="Dutcher S."/>
            <person name="Estelle M."/>
            <person name="Fawcett J.A."/>
            <person name="Gundlach H."/>
            <person name="Hanada K."/>
            <person name="Heyl A."/>
            <person name="Hicks K.A."/>
            <person name="Hugh J."/>
            <person name="Lohr M."/>
            <person name="Mayer K."/>
            <person name="Melkozernov A."/>
            <person name="Murata T."/>
            <person name="Nelson D."/>
            <person name="Pils B."/>
            <person name="Prigge M."/>
            <person name="Reiss B."/>
            <person name="Renner T."/>
            <person name="Rombauts S."/>
            <person name="Rushton P."/>
            <person name="Sanderfoot A."/>
            <person name="Schween G."/>
            <person name="Shiu S.-H."/>
            <person name="Stueber K."/>
            <person name="Theodoulou F.L."/>
            <person name="Tu H."/>
            <person name="Van de Peer Y."/>
            <person name="Verrier P.J."/>
            <person name="Waters E."/>
            <person name="Wood A."/>
            <person name="Yang L."/>
            <person name="Cove D."/>
            <person name="Cuming A."/>
            <person name="Hasebe M."/>
            <person name="Lucas S."/>
            <person name="Mishler D.B."/>
            <person name="Reski R."/>
            <person name="Grigoriev I."/>
            <person name="Quatrano R.S."/>
            <person name="Boore J.L."/>
        </authorList>
    </citation>
    <scope>NUCLEOTIDE SEQUENCE [LARGE SCALE GENOMIC DNA]</scope>
    <source>
        <strain evidence="3 4">cv. Gransden 2004</strain>
    </source>
</reference>
<gene>
    <name evidence="2" type="ORF">PHYPA_016971</name>
</gene>
<accession>A0A2K1JKP9</accession>
<organism evidence="2">
    <name type="scientific">Physcomitrium patens</name>
    <name type="common">Spreading-leaved earth moss</name>
    <name type="synonym">Physcomitrella patens</name>
    <dbReference type="NCBI Taxonomy" id="3218"/>
    <lineage>
        <taxon>Eukaryota</taxon>
        <taxon>Viridiplantae</taxon>
        <taxon>Streptophyta</taxon>
        <taxon>Embryophyta</taxon>
        <taxon>Bryophyta</taxon>
        <taxon>Bryophytina</taxon>
        <taxon>Bryopsida</taxon>
        <taxon>Funariidae</taxon>
        <taxon>Funariales</taxon>
        <taxon>Funariaceae</taxon>
        <taxon>Physcomitrium</taxon>
    </lineage>
</organism>
<sequence>MSHSLYQTEDPYENQDATMKKTVKEFKVKQSPIDGYQYKDSRFQTEKNYIERSHCQIRWKTPTDVSSDLENSREITLCNKALPAGKKSNDGGNSFSRATLCSNPCQQKEQITRAASKTIHCGKDFPCKSKAQNVDPNRVGESLCHPNVLPDNEGFPEFTNPLTGWVYHTNNGTISKFYTLKQLQRGLKSGFLPANLPIYQVQENIYTGPFVLKLLIERNEFLASHTMNDLQQPMEMKNLDYVHNMKSKLTTHALNVRPLSHGPTPVLTTTVWPNAKMGSAIAAAEQQQQHYLHQHKGDDNQGDDYNNGKGKETKRKRASPPDSSPLPLPAEDHLACLSPPPQEEEEVTTAAADVVTRRQRDMMMVSPVGGLTCRSQASAPPHWTSMPSIPLPASATAAEEEAEAEEASLLLLHHHHHHHHPLVILLGGGGIGGGEEWREEKDAFSAGDAPAAPASRLSMPGLLHLEPPFPHLCPFAIPSSPHPHHPHQHRHQQQQQQQQPPAAAVPMPYYALFHPPPKSKPFSDSCQRQVPSSPPSIIFF</sequence>
<evidence type="ECO:0000256" key="1">
    <source>
        <dbReference type="SAM" id="MobiDB-lite"/>
    </source>
</evidence>
<keyword evidence="4" id="KW-1185">Reference proteome</keyword>
<dbReference type="InParanoid" id="A0A2K1JKP9"/>
<feature type="region of interest" description="Disordered" evidence="1">
    <location>
        <begin position="284"/>
        <end position="346"/>
    </location>
</feature>
<dbReference type="EnsemblPlants" id="Pp3c13_4460V3.1">
    <property type="protein sequence ID" value="Pp3c13_4460V3.1"/>
    <property type="gene ID" value="Pp3c13_4460"/>
</dbReference>
<feature type="compositionally biased region" description="Basic residues" evidence="1">
    <location>
        <begin position="482"/>
        <end position="492"/>
    </location>
</feature>
<reference evidence="3" key="3">
    <citation type="submission" date="2020-12" db="UniProtKB">
        <authorList>
            <consortium name="EnsemblPlants"/>
        </authorList>
    </citation>
    <scope>IDENTIFICATION</scope>
</reference>
<evidence type="ECO:0000313" key="2">
    <source>
        <dbReference type="EMBL" id="PNR42142.1"/>
    </source>
</evidence>
<reference evidence="2 4" key="2">
    <citation type="journal article" date="2018" name="Plant J.">
        <title>The Physcomitrella patens chromosome-scale assembly reveals moss genome structure and evolution.</title>
        <authorList>
            <person name="Lang D."/>
            <person name="Ullrich K.K."/>
            <person name="Murat F."/>
            <person name="Fuchs J."/>
            <person name="Jenkins J."/>
            <person name="Haas F.B."/>
            <person name="Piednoel M."/>
            <person name="Gundlach H."/>
            <person name="Van Bel M."/>
            <person name="Meyberg R."/>
            <person name="Vives C."/>
            <person name="Morata J."/>
            <person name="Symeonidi A."/>
            <person name="Hiss M."/>
            <person name="Muchero W."/>
            <person name="Kamisugi Y."/>
            <person name="Saleh O."/>
            <person name="Blanc G."/>
            <person name="Decker E.L."/>
            <person name="van Gessel N."/>
            <person name="Grimwood J."/>
            <person name="Hayes R.D."/>
            <person name="Graham S.W."/>
            <person name="Gunter L.E."/>
            <person name="McDaniel S.F."/>
            <person name="Hoernstein S.N.W."/>
            <person name="Larsson A."/>
            <person name="Li F.W."/>
            <person name="Perroud P.F."/>
            <person name="Phillips J."/>
            <person name="Ranjan P."/>
            <person name="Rokshar D.S."/>
            <person name="Rothfels C.J."/>
            <person name="Schneider L."/>
            <person name="Shu S."/>
            <person name="Stevenson D.W."/>
            <person name="Thummler F."/>
            <person name="Tillich M."/>
            <person name="Villarreal Aguilar J.C."/>
            <person name="Widiez T."/>
            <person name="Wong G.K."/>
            <person name="Wymore A."/>
            <person name="Zhang Y."/>
            <person name="Zimmer A.D."/>
            <person name="Quatrano R.S."/>
            <person name="Mayer K.F.X."/>
            <person name="Goodstein D."/>
            <person name="Casacuberta J.M."/>
            <person name="Vandepoele K."/>
            <person name="Reski R."/>
            <person name="Cuming A.C."/>
            <person name="Tuskan G.A."/>
            <person name="Maumus F."/>
            <person name="Salse J."/>
            <person name="Schmutz J."/>
            <person name="Rensing S.A."/>
        </authorList>
    </citation>
    <scope>NUCLEOTIDE SEQUENCE [LARGE SCALE GENOMIC DNA]</scope>
    <source>
        <strain evidence="3 4">cv. Gransden 2004</strain>
    </source>
</reference>
<dbReference type="Gramene" id="Pp3c13_4460V3.1">
    <property type="protein sequence ID" value="Pp3c13_4460V3.1"/>
    <property type="gene ID" value="Pp3c13_4460"/>
</dbReference>
<feature type="region of interest" description="Disordered" evidence="1">
    <location>
        <begin position="476"/>
        <end position="502"/>
    </location>
</feature>
<feature type="compositionally biased region" description="Polar residues" evidence="1">
    <location>
        <begin position="522"/>
        <end position="531"/>
    </location>
</feature>